<comment type="function">
    <text evidence="2 10 12">Catalyzes the transfer of a dimethylallyl group onto the adenine at position 37 in tRNAs that read codons beginning with uridine, leading to the formation of N6-(dimethylallyl)adenosine (i(6)A).</text>
</comment>
<keyword evidence="7 10" id="KW-0067">ATP-binding</keyword>
<evidence type="ECO:0000256" key="7">
    <source>
        <dbReference type="ARBA" id="ARBA00022840"/>
    </source>
</evidence>
<dbReference type="GO" id="GO:0052381">
    <property type="term" value="F:tRNA dimethylallyltransferase activity"/>
    <property type="evidence" value="ECO:0007669"/>
    <property type="project" value="UniProtKB-UniRule"/>
</dbReference>
<dbReference type="PANTHER" id="PTHR11088:SF60">
    <property type="entry name" value="TRNA DIMETHYLALLYLTRANSFERASE"/>
    <property type="match status" value="1"/>
</dbReference>
<comment type="catalytic activity">
    <reaction evidence="9 10 11">
        <text>adenosine(37) in tRNA + dimethylallyl diphosphate = N(6)-dimethylallyladenosine(37) in tRNA + diphosphate</text>
        <dbReference type="Rhea" id="RHEA:26482"/>
        <dbReference type="Rhea" id="RHEA-COMP:10162"/>
        <dbReference type="Rhea" id="RHEA-COMP:10375"/>
        <dbReference type="ChEBI" id="CHEBI:33019"/>
        <dbReference type="ChEBI" id="CHEBI:57623"/>
        <dbReference type="ChEBI" id="CHEBI:74411"/>
        <dbReference type="ChEBI" id="CHEBI:74415"/>
        <dbReference type="EC" id="2.5.1.75"/>
    </reaction>
</comment>
<gene>
    <name evidence="10 14" type="primary">miaA</name>
    <name evidence="14" type="ORF">FXF47_03980</name>
</gene>
<evidence type="ECO:0000256" key="3">
    <source>
        <dbReference type="ARBA" id="ARBA00005842"/>
    </source>
</evidence>
<comment type="subunit">
    <text evidence="10">Monomer.</text>
</comment>
<evidence type="ECO:0000313" key="15">
    <source>
        <dbReference type="Proteomes" id="UP000324143"/>
    </source>
</evidence>
<dbReference type="GO" id="GO:0005524">
    <property type="term" value="F:ATP binding"/>
    <property type="evidence" value="ECO:0007669"/>
    <property type="project" value="UniProtKB-UniRule"/>
</dbReference>
<dbReference type="CDD" id="cd02019">
    <property type="entry name" value="NK"/>
    <property type="match status" value="1"/>
</dbReference>
<evidence type="ECO:0000256" key="9">
    <source>
        <dbReference type="ARBA" id="ARBA00049563"/>
    </source>
</evidence>
<feature type="region of interest" description="Interaction with substrate tRNA" evidence="10">
    <location>
        <begin position="34"/>
        <end position="37"/>
    </location>
</feature>
<keyword evidence="5 10" id="KW-0819">tRNA processing</keyword>
<keyword evidence="15" id="KW-1185">Reference proteome</keyword>
<dbReference type="InterPro" id="IPR039657">
    <property type="entry name" value="Dimethylallyltransferase"/>
</dbReference>
<evidence type="ECO:0000313" key="14">
    <source>
        <dbReference type="EMBL" id="TYB31484.1"/>
    </source>
</evidence>
<evidence type="ECO:0000256" key="5">
    <source>
        <dbReference type="ARBA" id="ARBA00022694"/>
    </source>
</evidence>
<dbReference type="Gene3D" id="1.10.20.140">
    <property type="match status" value="1"/>
</dbReference>
<dbReference type="GO" id="GO:0006400">
    <property type="term" value="P:tRNA modification"/>
    <property type="evidence" value="ECO:0007669"/>
    <property type="project" value="TreeGrafter"/>
</dbReference>
<dbReference type="FunFam" id="1.10.20.140:FF:000001">
    <property type="entry name" value="tRNA dimethylallyltransferase"/>
    <property type="match status" value="1"/>
</dbReference>
<evidence type="ECO:0000256" key="4">
    <source>
        <dbReference type="ARBA" id="ARBA00022679"/>
    </source>
</evidence>
<evidence type="ECO:0000256" key="13">
    <source>
        <dbReference type="RuleBase" id="RU003785"/>
    </source>
</evidence>
<accession>A0A5D0MCK9</accession>
<evidence type="ECO:0000256" key="6">
    <source>
        <dbReference type="ARBA" id="ARBA00022741"/>
    </source>
</evidence>
<dbReference type="SUPFAM" id="SSF52540">
    <property type="entry name" value="P-loop containing nucleoside triphosphate hydrolases"/>
    <property type="match status" value="2"/>
</dbReference>
<proteinExistence type="inferred from homology"/>
<protein>
    <recommendedName>
        <fullName evidence="10">tRNA dimethylallyltransferase</fullName>
        <ecNumber evidence="10">2.5.1.75</ecNumber>
    </recommendedName>
    <alternativeName>
        <fullName evidence="10">Dimethylallyl diphosphate:tRNA dimethylallyltransferase</fullName>
        <shortName evidence="10">DMAPP:tRNA dimethylallyltransferase</shortName>
        <shortName evidence="10">DMATase</shortName>
    </alternativeName>
    <alternativeName>
        <fullName evidence="10">Isopentenyl-diphosphate:tRNA isopentenyltransferase</fullName>
        <shortName evidence="10">IPP transferase</shortName>
        <shortName evidence="10">IPPT</shortName>
        <shortName evidence="10">IPTase</shortName>
    </alternativeName>
</protein>
<dbReference type="Gene3D" id="3.40.50.300">
    <property type="entry name" value="P-loop containing nucleotide triphosphate hydrolases"/>
    <property type="match status" value="1"/>
</dbReference>
<comment type="caution">
    <text evidence="14">The sequence shown here is derived from an EMBL/GenBank/DDBJ whole genome shotgun (WGS) entry which is preliminary data.</text>
</comment>
<organism evidence="14 15">
    <name type="scientific">Candidatus Mcinerneyibacterium aminivorans</name>
    <dbReference type="NCBI Taxonomy" id="2703815"/>
    <lineage>
        <taxon>Bacteria</taxon>
        <taxon>Candidatus Macinerneyibacteriota</taxon>
        <taxon>Candidatus Mcinerneyibacteria</taxon>
        <taxon>Candidatus Mcinerneyibacteriales</taxon>
        <taxon>Candidatus Mcinerneyibacteriaceae</taxon>
        <taxon>Candidatus Mcinerneyibacterium</taxon>
    </lineage>
</organism>
<keyword evidence="6 10" id="KW-0547">Nucleotide-binding</keyword>
<dbReference type="PANTHER" id="PTHR11088">
    <property type="entry name" value="TRNA DIMETHYLALLYLTRANSFERASE"/>
    <property type="match status" value="1"/>
</dbReference>
<comment type="cofactor">
    <cofactor evidence="1 10">
        <name>Mg(2+)</name>
        <dbReference type="ChEBI" id="CHEBI:18420"/>
    </cofactor>
</comment>
<dbReference type="InterPro" id="IPR027417">
    <property type="entry name" value="P-loop_NTPase"/>
</dbReference>
<keyword evidence="8 10" id="KW-0460">Magnesium</keyword>
<dbReference type="EMBL" id="VSIX01000033">
    <property type="protein sequence ID" value="TYB31484.1"/>
    <property type="molecule type" value="Genomic_DNA"/>
</dbReference>
<feature type="binding site" evidence="10">
    <location>
        <begin position="11"/>
        <end position="16"/>
    </location>
    <ligand>
        <name>substrate</name>
    </ligand>
</feature>
<evidence type="ECO:0000256" key="2">
    <source>
        <dbReference type="ARBA" id="ARBA00003213"/>
    </source>
</evidence>
<feature type="site" description="Interaction with substrate tRNA" evidence="10">
    <location>
        <position position="120"/>
    </location>
</feature>
<dbReference type="InterPro" id="IPR018022">
    <property type="entry name" value="IPT"/>
</dbReference>
<dbReference type="Pfam" id="PF01715">
    <property type="entry name" value="IPPT"/>
    <property type="match status" value="1"/>
</dbReference>
<name>A0A5D0MCK9_9BACT</name>
<comment type="caution">
    <text evidence="10">Lacks conserved residue(s) required for the propagation of feature annotation.</text>
</comment>
<evidence type="ECO:0000256" key="12">
    <source>
        <dbReference type="RuleBase" id="RU003784"/>
    </source>
</evidence>
<dbReference type="NCBIfam" id="TIGR00174">
    <property type="entry name" value="miaA"/>
    <property type="match status" value="1"/>
</dbReference>
<evidence type="ECO:0000256" key="1">
    <source>
        <dbReference type="ARBA" id="ARBA00001946"/>
    </source>
</evidence>
<dbReference type="AlphaFoldDB" id="A0A5D0MCK9"/>
<comment type="similarity">
    <text evidence="3 10 13">Belongs to the IPP transferase family.</text>
</comment>
<keyword evidence="4 10" id="KW-0808">Transferase</keyword>
<sequence length="308" mass="36184">MLDFIIISGPTAVGKTKFVNDLSSKLNAEIISADSQAVYKYLDIGTAKPKKSQRDKYHLINLVEPDEIYDVSNFIEDADKKITELKNRGKKVIICGGTPMYINKLIYGLDDMPGRNPEIRRKLDKAVEKNGREHLYNKLQKIDPKSAEKIHPNDLYRVKRALEIYYVSGKTRTQWHSKEKKSRYNYLYYIFSRNRENLYNRINKRVEKMIEKGLINEVEDLVKNKGFNGNEKGFKAIGYEEVVDFLENKISRQEMIRLIKRNTRHFAKRQLIWYRKEEDTIELNLDTEGYNEIFSKILTDIKEKGGLK</sequence>
<evidence type="ECO:0000256" key="10">
    <source>
        <dbReference type="HAMAP-Rule" id="MF_00185"/>
    </source>
</evidence>
<feature type="site" description="Interaction with substrate tRNA" evidence="10">
    <location>
        <position position="98"/>
    </location>
</feature>
<dbReference type="Proteomes" id="UP000324143">
    <property type="component" value="Unassembled WGS sequence"/>
</dbReference>
<dbReference type="HAMAP" id="MF_00185">
    <property type="entry name" value="IPP_trans"/>
    <property type="match status" value="1"/>
</dbReference>
<feature type="binding site" evidence="10">
    <location>
        <begin position="9"/>
        <end position="16"/>
    </location>
    <ligand>
        <name>ATP</name>
        <dbReference type="ChEBI" id="CHEBI:30616"/>
    </ligand>
</feature>
<reference evidence="14" key="1">
    <citation type="submission" date="2019-08" db="EMBL/GenBank/DDBJ databases">
        <title>Genomic characterization of a novel candidate phylum (ARYD3) from a high temperature, high salinity tertiary oil reservoir in north central Oklahoma, USA.</title>
        <authorList>
            <person name="Youssef N.H."/>
            <person name="Yadav A."/>
            <person name="Elshahed M.S."/>
        </authorList>
    </citation>
    <scope>NUCLEOTIDE SEQUENCE [LARGE SCALE GENOMIC DNA]</scope>
    <source>
        <strain evidence="14">ARYD3</strain>
    </source>
</reference>
<evidence type="ECO:0000256" key="8">
    <source>
        <dbReference type="ARBA" id="ARBA00022842"/>
    </source>
</evidence>
<evidence type="ECO:0000256" key="11">
    <source>
        <dbReference type="RuleBase" id="RU003783"/>
    </source>
</evidence>
<dbReference type="EC" id="2.5.1.75" evidence="10"/>